<feature type="region of interest" description="Disordered" evidence="1">
    <location>
        <begin position="189"/>
        <end position="226"/>
    </location>
</feature>
<dbReference type="Gene3D" id="3.40.50.1010">
    <property type="entry name" value="5'-nuclease"/>
    <property type="match status" value="1"/>
</dbReference>
<dbReference type="EMBL" id="JBHSBU010000001">
    <property type="protein sequence ID" value="MFC4160842.1"/>
    <property type="molecule type" value="Genomic_DNA"/>
</dbReference>
<evidence type="ECO:0000259" key="2">
    <source>
        <dbReference type="Pfam" id="PF01936"/>
    </source>
</evidence>
<keyword evidence="4" id="KW-1185">Reference proteome</keyword>
<feature type="compositionally biased region" description="Basic and acidic residues" evidence="1">
    <location>
        <begin position="215"/>
        <end position="226"/>
    </location>
</feature>
<dbReference type="InterPro" id="IPR021139">
    <property type="entry name" value="NYN"/>
</dbReference>
<evidence type="ECO:0000256" key="1">
    <source>
        <dbReference type="SAM" id="MobiDB-lite"/>
    </source>
</evidence>
<name>A0ABV8MT89_9NEIS</name>
<feature type="compositionally biased region" description="Basic and acidic residues" evidence="1">
    <location>
        <begin position="189"/>
        <end position="199"/>
    </location>
</feature>
<proteinExistence type="predicted"/>
<evidence type="ECO:0000313" key="3">
    <source>
        <dbReference type="EMBL" id="MFC4160842.1"/>
    </source>
</evidence>
<accession>A0ABV8MT89</accession>
<dbReference type="Pfam" id="PF01936">
    <property type="entry name" value="NYN"/>
    <property type="match status" value="1"/>
</dbReference>
<reference evidence="4" key="1">
    <citation type="journal article" date="2019" name="Int. J. Syst. Evol. Microbiol.">
        <title>The Global Catalogue of Microorganisms (GCM) 10K type strain sequencing project: providing services to taxonomists for standard genome sequencing and annotation.</title>
        <authorList>
            <consortium name="The Broad Institute Genomics Platform"/>
            <consortium name="The Broad Institute Genome Sequencing Center for Infectious Disease"/>
            <person name="Wu L."/>
            <person name="Ma J."/>
        </authorList>
    </citation>
    <scope>NUCLEOTIDE SEQUENCE [LARGE SCALE GENOMIC DNA]</scope>
    <source>
        <strain evidence="4">LMG 29894</strain>
    </source>
</reference>
<dbReference type="RefSeq" id="WP_378166112.1">
    <property type="nucleotide sequence ID" value="NZ_JBHSBU010000001.1"/>
</dbReference>
<dbReference type="Proteomes" id="UP001595791">
    <property type="component" value="Unassembled WGS sequence"/>
</dbReference>
<comment type="caution">
    <text evidence="3">The sequence shown here is derived from an EMBL/GenBank/DDBJ whole genome shotgun (WGS) entry which is preliminary data.</text>
</comment>
<evidence type="ECO:0000313" key="4">
    <source>
        <dbReference type="Proteomes" id="UP001595791"/>
    </source>
</evidence>
<feature type="compositionally biased region" description="Low complexity" evidence="1">
    <location>
        <begin position="200"/>
        <end position="214"/>
    </location>
</feature>
<gene>
    <name evidence="3" type="ORF">ACFOW7_16000</name>
</gene>
<protein>
    <submittedName>
        <fullName evidence="3">NYN domain-containing protein</fullName>
    </submittedName>
</protein>
<organism evidence="3 4">
    <name type="scientific">Chitinimonas lacunae</name>
    <dbReference type="NCBI Taxonomy" id="1963018"/>
    <lineage>
        <taxon>Bacteria</taxon>
        <taxon>Pseudomonadati</taxon>
        <taxon>Pseudomonadota</taxon>
        <taxon>Betaproteobacteria</taxon>
        <taxon>Neisseriales</taxon>
        <taxon>Chitinibacteraceae</taxon>
        <taxon>Chitinimonas</taxon>
    </lineage>
</organism>
<sequence length="226" mass="26055">MPIGLFIDGAYAYKAFGREKINYLELRRLVEEELGDSVDEGYFFNADDNQTMASKLHNALSFPYPKGPGLRVKNYWLQKKQLYWPNHLGGGPVTHPSQPEVIYEITTQKAVDVGLVYHMTRSFHKRKWTKLALFAGDADFHEPVQNLVENENVDLFLIGSLTSIADVLRPYARRVLEVDQEPHKSRLRFIDRWRDDGAPSERQSQSQSQSQAERQMADQQRDETAV</sequence>
<feature type="domain" description="NYN" evidence="2">
    <location>
        <begin position="3"/>
        <end position="174"/>
    </location>
</feature>